<evidence type="ECO:0000313" key="7">
    <source>
        <dbReference type="Proteomes" id="UP000326198"/>
    </source>
</evidence>
<dbReference type="GO" id="GO:0005524">
    <property type="term" value="F:ATP binding"/>
    <property type="evidence" value="ECO:0007669"/>
    <property type="project" value="UniProtKB-UniRule"/>
</dbReference>
<dbReference type="Pfam" id="PF18130">
    <property type="entry name" value="ATPgrasp_N"/>
    <property type="match status" value="1"/>
</dbReference>
<evidence type="ECO:0000256" key="1">
    <source>
        <dbReference type="ARBA" id="ARBA00022598"/>
    </source>
</evidence>
<evidence type="ECO:0000259" key="5">
    <source>
        <dbReference type="PROSITE" id="PS50975"/>
    </source>
</evidence>
<dbReference type="GO" id="GO:0016874">
    <property type="term" value="F:ligase activity"/>
    <property type="evidence" value="ECO:0007669"/>
    <property type="project" value="UniProtKB-KW"/>
</dbReference>
<evidence type="ECO:0000313" key="6">
    <source>
        <dbReference type="EMBL" id="KAE8375258.1"/>
    </source>
</evidence>
<sequence length="662" mass="73284">MSGVILARDKDSNEARFQCTWHVHDPTSDGEGRISWQSIDLFFKAGYKSPLFTWASGTENTRLAIEVSGNEEHLIDPQSLGSAAAFEFVADCLAAAGHENESAARLVVPRSPGYIARSDIIPLRLIDCPVAASAVSFAKAHQFFDNKDRTINTLQAALDVFTSSAGGVLLKAVNGTDIRTRHSQLAALDTELSNRLSFPWLSMQAPKRKTLALVEGGRNSPEFRGNGETVFTAAEALGVDMVVLDNPGHWLEGPRWAHWRKAFIPIECTLQSDEVFTRRVVDAIRAYDGHIDGLVTFCDHYQEPVAAAALELGLPATAPEVFALATDKFRLRKFEGHEAYRASTAEEAHHIVLEHQLEFPLIFKPCTGYLSEGVCRVENLAQIPAAVQLINVERHGAAFTIERYCDGPEVDANFVLCDGEVLHFEASDEFPKGADVNGGDGAVNSFIELGNVWPSHLPAEELTLLRDSLHQSLHKMGFRDGIFHLEARVANSSMEYAMGTNGRDLTERSTPAKGLPSAWLIEVNPRPPGIQMSDALKHSYGIDYWGLGLLFGLQDRERVRQLSYPFHQGAQYWSHAVFIPVPRGGTFDSDDVCLELFSRRPDLQECASWFHCYYTKGAQVLDPHTSGVNSWVAHFNVFSRVSRAHVLEIAETVQKEVRFSIV</sequence>
<dbReference type="AlphaFoldDB" id="A0A5N7B292"/>
<dbReference type="PROSITE" id="PS50975">
    <property type="entry name" value="ATP_GRASP"/>
    <property type="match status" value="1"/>
</dbReference>
<dbReference type="SUPFAM" id="SSF56059">
    <property type="entry name" value="Glutathione synthetase ATP-binding domain-like"/>
    <property type="match status" value="1"/>
</dbReference>
<dbReference type="Gene3D" id="3.30.470.20">
    <property type="entry name" value="ATP-grasp fold, B domain"/>
    <property type="match status" value="1"/>
</dbReference>
<dbReference type="GO" id="GO:0046872">
    <property type="term" value="F:metal ion binding"/>
    <property type="evidence" value="ECO:0007669"/>
    <property type="project" value="InterPro"/>
</dbReference>
<dbReference type="InterPro" id="IPR052032">
    <property type="entry name" value="ATP-dep_AA_Ligase"/>
</dbReference>
<dbReference type="InterPro" id="IPR041472">
    <property type="entry name" value="BL00235/CARNS1_N"/>
</dbReference>
<evidence type="ECO:0000256" key="3">
    <source>
        <dbReference type="ARBA" id="ARBA00022840"/>
    </source>
</evidence>
<dbReference type="EMBL" id="ML736264">
    <property type="protein sequence ID" value="KAE8375258.1"/>
    <property type="molecule type" value="Genomic_DNA"/>
</dbReference>
<dbReference type="Gene3D" id="3.40.50.20">
    <property type="match status" value="1"/>
</dbReference>
<dbReference type="InterPro" id="IPR011761">
    <property type="entry name" value="ATP-grasp"/>
</dbReference>
<accession>A0A5N7B292</accession>
<name>A0A5N7B292_9EURO</name>
<keyword evidence="3 4" id="KW-0067">ATP-binding</keyword>
<gene>
    <name evidence="6" type="ORF">BDV26DRAFT_295183</name>
</gene>
<dbReference type="PANTHER" id="PTHR43585:SF2">
    <property type="entry name" value="ATP-GRASP ENZYME FSQD"/>
    <property type="match status" value="1"/>
</dbReference>
<dbReference type="OrthoDB" id="434648at2759"/>
<protein>
    <submittedName>
        <fullName evidence="6">ATP-grasp domain-containing protein</fullName>
    </submittedName>
</protein>
<keyword evidence="2 4" id="KW-0547">Nucleotide-binding</keyword>
<evidence type="ECO:0000256" key="4">
    <source>
        <dbReference type="PROSITE-ProRule" id="PRU00409"/>
    </source>
</evidence>
<evidence type="ECO:0000256" key="2">
    <source>
        <dbReference type="ARBA" id="ARBA00022741"/>
    </source>
</evidence>
<dbReference type="Proteomes" id="UP000326198">
    <property type="component" value="Unassembled WGS sequence"/>
</dbReference>
<proteinExistence type="predicted"/>
<reference evidence="6 7" key="1">
    <citation type="submission" date="2019-04" db="EMBL/GenBank/DDBJ databases">
        <title>Friends and foes A comparative genomics studyof 23 Aspergillus species from section Flavi.</title>
        <authorList>
            <consortium name="DOE Joint Genome Institute"/>
            <person name="Kjaerbolling I."/>
            <person name="Vesth T."/>
            <person name="Frisvad J.C."/>
            <person name="Nybo J.L."/>
            <person name="Theobald S."/>
            <person name="Kildgaard S."/>
            <person name="Isbrandt T."/>
            <person name="Kuo A."/>
            <person name="Sato A."/>
            <person name="Lyhne E.K."/>
            <person name="Kogle M.E."/>
            <person name="Wiebenga A."/>
            <person name="Kun R.S."/>
            <person name="Lubbers R.J."/>
            <person name="Makela M.R."/>
            <person name="Barry K."/>
            <person name="Chovatia M."/>
            <person name="Clum A."/>
            <person name="Daum C."/>
            <person name="Haridas S."/>
            <person name="He G."/>
            <person name="LaButti K."/>
            <person name="Lipzen A."/>
            <person name="Mondo S."/>
            <person name="Riley R."/>
            <person name="Salamov A."/>
            <person name="Simmons B.A."/>
            <person name="Magnuson J.K."/>
            <person name="Henrissat B."/>
            <person name="Mortensen U.H."/>
            <person name="Larsen T.O."/>
            <person name="Devries R.P."/>
            <person name="Grigoriev I.V."/>
            <person name="Machida M."/>
            <person name="Baker S.E."/>
            <person name="Andersen M.R."/>
        </authorList>
    </citation>
    <scope>NUCLEOTIDE SEQUENCE [LARGE SCALE GENOMIC DNA]</scope>
    <source>
        <strain evidence="6 7">IBT 29228</strain>
    </source>
</reference>
<keyword evidence="7" id="KW-1185">Reference proteome</keyword>
<organism evidence="6 7">
    <name type="scientific">Aspergillus bertholletiae</name>
    <dbReference type="NCBI Taxonomy" id="1226010"/>
    <lineage>
        <taxon>Eukaryota</taxon>
        <taxon>Fungi</taxon>
        <taxon>Dikarya</taxon>
        <taxon>Ascomycota</taxon>
        <taxon>Pezizomycotina</taxon>
        <taxon>Eurotiomycetes</taxon>
        <taxon>Eurotiomycetidae</taxon>
        <taxon>Eurotiales</taxon>
        <taxon>Aspergillaceae</taxon>
        <taxon>Aspergillus</taxon>
        <taxon>Aspergillus subgen. Circumdati</taxon>
    </lineage>
</organism>
<dbReference type="PANTHER" id="PTHR43585">
    <property type="entry name" value="FUMIPYRROLE BIOSYNTHESIS PROTEIN C"/>
    <property type="match status" value="1"/>
</dbReference>
<feature type="domain" description="ATP-grasp" evidence="5">
    <location>
        <begin position="326"/>
        <end position="553"/>
    </location>
</feature>
<keyword evidence="1" id="KW-0436">Ligase</keyword>